<reference evidence="2 3" key="1">
    <citation type="submission" date="2016-09" db="EMBL/GenBank/DDBJ databases">
        <title>Alteromonas lipolytica, a new species isolated from sea water.</title>
        <authorList>
            <person name="Wu Y.-H."/>
            <person name="Cheng H."/>
            <person name="Xu X.-W."/>
        </authorList>
    </citation>
    <scope>NUCLEOTIDE SEQUENCE [LARGE SCALE GENOMIC DNA]</scope>
    <source>
        <strain evidence="2 3">JW12</strain>
    </source>
</reference>
<dbReference type="SUPFAM" id="SSF53448">
    <property type="entry name" value="Nucleotide-diphospho-sugar transferases"/>
    <property type="match status" value="1"/>
</dbReference>
<comment type="caution">
    <text evidence="2">The sequence shown here is derived from an EMBL/GenBank/DDBJ whole genome shotgun (WGS) entry which is preliminary data.</text>
</comment>
<sequence length="235" mass="25887">MEAILLAGGLGTRLHKVTGDKYPKCLATVNNKPFLHFIIEDLLQQGVTRFIFAISHHAQMVKEEVNTHFSHLDCDFSIEEEPLGTGGAIKQALALTKREKVLVFNADSFIEVNLKAFSEFCENHQAQLGLVCTHVDDLTRFGAAEISHEKLVGFHEKGRSGAGFINAGVYYINKHLPLLDQQPVKFSFEHNILASSEIDAYVFAVKGLFFDIGTPDDLLGAGELVKLNAEIFSAG</sequence>
<evidence type="ECO:0000259" key="1">
    <source>
        <dbReference type="Pfam" id="PF00483"/>
    </source>
</evidence>
<dbReference type="InterPro" id="IPR029044">
    <property type="entry name" value="Nucleotide-diphossugar_trans"/>
</dbReference>
<dbReference type="Proteomes" id="UP000176037">
    <property type="component" value="Unassembled WGS sequence"/>
</dbReference>
<dbReference type="InterPro" id="IPR050486">
    <property type="entry name" value="Mannose-1P_guanyltransferase"/>
</dbReference>
<protein>
    <recommendedName>
        <fullName evidence="1">Nucleotidyl transferase domain-containing protein</fullName>
    </recommendedName>
</protein>
<dbReference type="Pfam" id="PF00483">
    <property type="entry name" value="NTP_transferase"/>
    <property type="match status" value="1"/>
</dbReference>
<dbReference type="Gene3D" id="3.90.550.10">
    <property type="entry name" value="Spore Coat Polysaccharide Biosynthesis Protein SpsA, Chain A"/>
    <property type="match status" value="1"/>
</dbReference>
<dbReference type="EMBL" id="MJIC01000014">
    <property type="protein sequence ID" value="OFI34057.1"/>
    <property type="molecule type" value="Genomic_DNA"/>
</dbReference>
<dbReference type="InterPro" id="IPR005835">
    <property type="entry name" value="NTP_transferase_dom"/>
</dbReference>
<organism evidence="2 3">
    <name type="scientific">Alteromonas lipolytica</name>
    <dbReference type="NCBI Taxonomy" id="1856405"/>
    <lineage>
        <taxon>Bacteria</taxon>
        <taxon>Pseudomonadati</taxon>
        <taxon>Pseudomonadota</taxon>
        <taxon>Gammaproteobacteria</taxon>
        <taxon>Alteromonadales</taxon>
        <taxon>Alteromonadaceae</taxon>
        <taxon>Alteromonas/Salinimonas group</taxon>
        <taxon>Alteromonas</taxon>
    </lineage>
</organism>
<gene>
    <name evidence="2" type="ORF">BFC17_21135</name>
</gene>
<dbReference type="PANTHER" id="PTHR22572">
    <property type="entry name" value="SUGAR-1-PHOSPHATE GUANYL TRANSFERASE"/>
    <property type="match status" value="1"/>
</dbReference>
<keyword evidence="3" id="KW-1185">Reference proteome</keyword>
<accession>A0A1E8FDN4</accession>
<dbReference type="AlphaFoldDB" id="A0A1E8FDN4"/>
<feature type="domain" description="Nucleotidyl transferase" evidence="1">
    <location>
        <begin position="3"/>
        <end position="221"/>
    </location>
</feature>
<evidence type="ECO:0000313" key="3">
    <source>
        <dbReference type="Proteomes" id="UP000176037"/>
    </source>
</evidence>
<evidence type="ECO:0000313" key="2">
    <source>
        <dbReference type="EMBL" id="OFI34057.1"/>
    </source>
</evidence>
<dbReference type="RefSeq" id="WP_070176985.1">
    <property type="nucleotide sequence ID" value="NZ_BMJR01000003.1"/>
</dbReference>
<dbReference type="STRING" id="1856405.BFC17_21135"/>
<proteinExistence type="predicted"/>
<name>A0A1E8FDN4_9ALTE</name>